<feature type="domain" description="FecR protein" evidence="3">
    <location>
        <begin position="93"/>
        <end position="184"/>
    </location>
</feature>
<organism evidence="5 6">
    <name type="scientific">Rhodovulum sulfidophilum</name>
    <name type="common">Rhodobacter sulfidophilus</name>
    <dbReference type="NCBI Taxonomy" id="35806"/>
    <lineage>
        <taxon>Bacteria</taxon>
        <taxon>Pseudomonadati</taxon>
        <taxon>Pseudomonadota</taxon>
        <taxon>Alphaproteobacteria</taxon>
        <taxon>Rhodobacterales</taxon>
        <taxon>Paracoccaceae</taxon>
        <taxon>Rhodovulum</taxon>
    </lineage>
</organism>
<sequence>MSAPDDQALEWLVRLNDDRADDKLRAEFARWHQRPENAAAWAEAQAFWNRLAPVTAEMRRQRQVSRRAAMAAGGAALLTPLGFWLTRPGRFADYRTAAGETRRLQLDDGSRVDLAAGSALSVDFGRTRRDLTLHRGEAFFQVAPDPARPFVVSAGGAEFTALGTAFNLRLVTDRISLTVTEHRVLARRDSDETTVDEGQMLDLGQDGRGPRPRPQAVDPELATAWRHDRLIFAAAPLGEVMDVLGRNAGWTVMLSRAAARIPVTAMFSLSRLEEAPETIARTLPVRLSRLPGGVIVLRAR</sequence>
<evidence type="ECO:0000259" key="4">
    <source>
        <dbReference type="Pfam" id="PF16220"/>
    </source>
</evidence>
<gene>
    <name evidence="5" type="ORF">JMM60_18130</name>
</gene>
<evidence type="ECO:0000313" key="6">
    <source>
        <dbReference type="Proteomes" id="UP000604473"/>
    </source>
</evidence>
<reference evidence="5 6" key="1">
    <citation type="submission" date="2021-01" db="EMBL/GenBank/DDBJ databases">
        <title>Draft genomes of Rhodovulum sulfidophilum.</title>
        <authorList>
            <person name="Guzman M.S."/>
        </authorList>
    </citation>
    <scope>NUCLEOTIDE SEQUENCE [LARGE SCALE GENOMIC DNA]</scope>
    <source>
        <strain evidence="5 6">AB35</strain>
    </source>
</reference>
<keyword evidence="2" id="KW-0812">Transmembrane</keyword>
<feature type="region of interest" description="Disordered" evidence="1">
    <location>
        <begin position="190"/>
        <end position="216"/>
    </location>
</feature>
<dbReference type="InterPro" id="IPR012373">
    <property type="entry name" value="Ferrdict_sens_TM"/>
</dbReference>
<dbReference type="PANTHER" id="PTHR30273:SF2">
    <property type="entry name" value="PROTEIN FECR"/>
    <property type="match status" value="1"/>
</dbReference>
<dbReference type="Gene3D" id="2.60.120.1440">
    <property type="match status" value="1"/>
</dbReference>
<accession>A0ABS1RX54</accession>
<evidence type="ECO:0000256" key="2">
    <source>
        <dbReference type="SAM" id="Phobius"/>
    </source>
</evidence>
<dbReference type="Proteomes" id="UP000604473">
    <property type="component" value="Unassembled WGS sequence"/>
</dbReference>
<feature type="domain" description="FecR N-terminal" evidence="4">
    <location>
        <begin position="6"/>
        <end position="46"/>
    </location>
</feature>
<dbReference type="Pfam" id="PF16220">
    <property type="entry name" value="DUF4880"/>
    <property type="match status" value="1"/>
</dbReference>
<dbReference type="Pfam" id="PF04773">
    <property type="entry name" value="FecR"/>
    <property type="match status" value="1"/>
</dbReference>
<dbReference type="PANTHER" id="PTHR30273">
    <property type="entry name" value="PERIPLASMIC SIGNAL SENSOR AND SIGMA FACTOR ACTIVATOR FECR-RELATED"/>
    <property type="match status" value="1"/>
</dbReference>
<evidence type="ECO:0000313" key="5">
    <source>
        <dbReference type="EMBL" id="MBL3610680.1"/>
    </source>
</evidence>
<dbReference type="InterPro" id="IPR006860">
    <property type="entry name" value="FecR"/>
</dbReference>
<keyword evidence="2" id="KW-1133">Transmembrane helix</keyword>
<keyword evidence="2" id="KW-0472">Membrane</keyword>
<name>A0ABS1RX54_RHOSU</name>
<proteinExistence type="predicted"/>
<keyword evidence="6" id="KW-1185">Reference proteome</keyword>
<evidence type="ECO:0000256" key="1">
    <source>
        <dbReference type="SAM" id="MobiDB-lite"/>
    </source>
</evidence>
<comment type="caution">
    <text evidence="5">The sequence shown here is derived from an EMBL/GenBank/DDBJ whole genome shotgun (WGS) entry which is preliminary data.</text>
</comment>
<dbReference type="RefSeq" id="WP_202250290.1">
    <property type="nucleotide sequence ID" value="NZ_JAESJJ010000032.1"/>
</dbReference>
<evidence type="ECO:0000259" key="3">
    <source>
        <dbReference type="Pfam" id="PF04773"/>
    </source>
</evidence>
<feature type="transmembrane region" description="Helical" evidence="2">
    <location>
        <begin position="68"/>
        <end position="86"/>
    </location>
</feature>
<protein>
    <submittedName>
        <fullName evidence="5">FecR domain-containing protein</fullName>
    </submittedName>
</protein>
<dbReference type="InterPro" id="IPR032623">
    <property type="entry name" value="FecR_N"/>
</dbReference>
<dbReference type="PIRSF" id="PIRSF018266">
    <property type="entry name" value="FecR"/>
    <property type="match status" value="1"/>
</dbReference>
<dbReference type="EMBL" id="JAESJJ010000032">
    <property type="protein sequence ID" value="MBL3610680.1"/>
    <property type="molecule type" value="Genomic_DNA"/>
</dbReference>